<feature type="compositionally biased region" description="Polar residues" evidence="1">
    <location>
        <begin position="218"/>
        <end position="256"/>
    </location>
</feature>
<dbReference type="CDD" id="cd00603">
    <property type="entry name" value="IPT_PCSR"/>
    <property type="match status" value="1"/>
</dbReference>
<dbReference type="SUPFAM" id="SSF81296">
    <property type="entry name" value="E set domains"/>
    <property type="match status" value="1"/>
</dbReference>
<dbReference type="PANTHER" id="PTHR22625">
    <property type="entry name" value="PLEXIN"/>
    <property type="match status" value="1"/>
</dbReference>
<keyword evidence="2" id="KW-0472">Membrane</keyword>
<dbReference type="GO" id="GO:0005886">
    <property type="term" value="C:plasma membrane"/>
    <property type="evidence" value="ECO:0007669"/>
    <property type="project" value="TreeGrafter"/>
</dbReference>
<feature type="compositionally biased region" description="Low complexity" evidence="1">
    <location>
        <begin position="267"/>
        <end position="282"/>
    </location>
</feature>
<feature type="region of interest" description="Disordered" evidence="1">
    <location>
        <begin position="192"/>
        <end position="294"/>
    </location>
</feature>
<evidence type="ECO:0000313" key="4">
    <source>
        <dbReference type="EMBL" id="KAK3259517.1"/>
    </source>
</evidence>
<dbReference type="InterPro" id="IPR014756">
    <property type="entry name" value="Ig_E-set"/>
</dbReference>
<dbReference type="AlphaFoldDB" id="A0AAE0KSU8"/>
<dbReference type="Pfam" id="PF01833">
    <property type="entry name" value="TIG"/>
    <property type="match status" value="1"/>
</dbReference>
<dbReference type="GO" id="GO:0002116">
    <property type="term" value="C:semaphorin receptor complex"/>
    <property type="evidence" value="ECO:0007669"/>
    <property type="project" value="TreeGrafter"/>
</dbReference>
<dbReference type="Gene3D" id="2.60.40.10">
    <property type="entry name" value="Immunoglobulins"/>
    <property type="match status" value="1"/>
</dbReference>
<protein>
    <recommendedName>
        <fullName evidence="3">IPT/TIG domain-containing protein</fullName>
    </recommendedName>
</protein>
<proteinExistence type="predicted"/>
<dbReference type="PANTHER" id="PTHR22625:SF61">
    <property type="entry name" value="HEPATOCYTE GROWTH FACTOR RECEPTOR"/>
    <property type="match status" value="1"/>
</dbReference>
<evidence type="ECO:0000313" key="5">
    <source>
        <dbReference type="Proteomes" id="UP001190700"/>
    </source>
</evidence>
<comment type="caution">
    <text evidence="4">The sequence shown here is derived from an EMBL/GenBank/DDBJ whole genome shotgun (WGS) entry which is preliminary data.</text>
</comment>
<keyword evidence="5" id="KW-1185">Reference proteome</keyword>
<evidence type="ECO:0000256" key="2">
    <source>
        <dbReference type="SAM" id="Phobius"/>
    </source>
</evidence>
<reference evidence="4 5" key="1">
    <citation type="journal article" date="2015" name="Genome Biol. Evol.">
        <title>Comparative Genomics of a Bacterivorous Green Alga Reveals Evolutionary Causalities and Consequences of Phago-Mixotrophic Mode of Nutrition.</title>
        <authorList>
            <person name="Burns J.A."/>
            <person name="Paasch A."/>
            <person name="Narechania A."/>
            <person name="Kim E."/>
        </authorList>
    </citation>
    <scope>NUCLEOTIDE SEQUENCE [LARGE SCALE GENOMIC DNA]</scope>
    <source>
        <strain evidence="4 5">PLY_AMNH</strain>
    </source>
</reference>
<keyword evidence="2" id="KW-1133">Transmembrane helix</keyword>
<feature type="region of interest" description="Disordered" evidence="1">
    <location>
        <begin position="58"/>
        <end position="99"/>
    </location>
</feature>
<dbReference type="GO" id="GO:0017154">
    <property type="term" value="F:semaphorin receptor activity"/>
    <property type="evidence" value="ECO:0007669"/>
    <property type="project" value="InterPro"/>
</dbReference>
<dbReference type="InterPro" id="IPR013783">
    <property type="entry name" value="Ig-like_fold"/>
</dbReference>
<accession>A0AAE0KSU8</accession>
<dbReference type="SMART" id="SM00429">
    <property type="entry name" value="IPT"/>
    <property type="match status" value="1"/>
</dbReference>
<name>A0AAE0KSU8_9CHLO</name>
<feature type="domain" description="IPT/TIG" evidence="3">
    <location>
        <begin position="114"/>
        <end position="202"/>
    </location>
</feature>
<evidence type="ECO:0000256" key="1">
    <source>
        <dbReference type="SAM" id="MobiDB-lite"/>
    </source>
</evidence>
<organism evidence="4 5">
    <name type="scientific">Cymbomonas tetramitiformis</name>
    <dbReference type="NCBI Taxonomy" id="36881"/>
    <lineage>
        <taxon>Eukaryota</taxon>
        <taxon>Viridiplantae</taxon>
        <taxon>Chlorophyta</taxon>
        <taxon>Pyramimonadophyceae</taxon>
        <taxon>Pyramimonadales</taxon>
        <taxon>Pyramimonadaceae</taxon>
        <taxon>Cymbomonas</taxon>
    </lineage>
</organism>
<dbReference type="EMBL" id="LGRX02018673">
    <property type="protein sequence ID" value="KAK3259517.1"/>
    <property type="molecule type" value="Genomic_DNA"/>
</dbReference>
<evidence type="ECO:0000259" key="3">
    <source>
        <dbReference type="SMART" id="SM00429"/>
    </source>
</evidence>
<feature type="transmembrane region" description="Helical" evidence="2">
    <location>
        <begin position="21"/>
        <end position="41"/>
    </location>
</feature>
<sequence length="294" mass="31210">MGSDNTSSRPKRRRISKSASQICLVLTFFFPCVLLMVGMSFTNLPRSTVRGQLPFLARSGGGVENEDPRPHSKSRHGSRSHSNSTQGRNKNHQKTFTDPDAVYDDGARCGDKYCPTMETVVPAHGPAAGGTTITVTGTNLGTPETLHSVSVGSITCRDFTSLSPTQLTCVTPPGTGIHREIAVTVRTLTGYSDKPSAQFSYDPPRVLRVEPNHAPRSGDTTVSPAPRSVDTTASPAPRSGETTVSPAPRSGDTTASPAPRSGDTTASRRAAGSWARARQARALPRHAHAQATPR</sequence>
<dbReference type="InterPro" id="IPR031148">
    <property type="entry name" value="Plexin"/>
</dbReference>
<gene>
    <name evidence="4" type="ORF">CYMTET_31488</name>
</gene>
<dbReference type="GO" id="GO:0030334">
    <property type="term" value="P:regulation of cell migration"/>
    <property type="evidence" value="ECO:0007669"/>
    <property type="project" value="TreeGrafter"/>
</dbReference>
<keyword evidence="2" id="KW-0812">Transmembrane</keyword>
<dbReference type="Proteomes" id="UP001190700">
    <property type="component" value="Unassembled WGS sequence"/>
</dbReference>
<dbReference type="InterPro" id="IPR002909">
    <property type="entry name" value="IPT_dom"/>
</dbReference>